<protein>
    <recommendedName>
        <fullName evidence="3">Response regulatory domain-containing protein</fullName>
    </recommendedName>
</protein>
<evidence type="ECO:0000313" key="5">
    <source>
        <dbReference type="Proteomes" id="UP000215367"/>
    </source>
</evidence>
<dbReference type="InterPro" id="IPR011006">
    <property type="entry name" value="CheY-like_superfamily"/>
</dbReference>
<evidence type="ECO:0000259" key="3">
    <source>
        <dbReference type="PROSITE" id="PS50110"/>
    </source>
</evidence>
<dbReference type="Pfam" id="PF00072">
    <property type="entry name" value="Response_reg"/>
    <property type="match status" value="1"/>
</dbReference>
<dbReference type="GO" id="GO:0000160">
    <property type="term" value="P:phosphorelay signal transduction system"/>
    <property type="evidence" value="ECO:0007669"/>
    <property type="project" value="InterPro"/>
</dbReference>
<evidence type="ECO:0000313" key="4">
    <source>
        <dbReference type="EMBL" id="OYD80408.1"/>
    </source>
</evidence>
<dbReference type="CDD" id="cd00156">
    <property type="entry name" value="REC"/>
    <property type="match status" value="1"/>
</dbReference>
<dbReference type="SUPFAM" id="SSF52172">
    <property type="entry name" value="CheY-like"/>
    <property type="match status" value="1"/>
</dbReference>
<dbReference type="AlphaFoldDB" id="A0A235H3J9"/>
<evidence type="ECO:0000256" key="2">
    <source>
        <dbReference type="PROSITE-ProRule" id="PRU00169"/>
    </source>
</evidence>
<keyword evidence="1 2" id="KW-0597">Phosphoprotein</keyword>
<dbReference type="RefSeq" id="WP_094307263.1">
    <property type="nucleotide sequence ID" value="NZ_NOWT01000057.1"/>
</dbReference>
<keyword evidence="4" id="KW-0614">Plasmid</keyword>
<dbReference type="Proteomes" id="UP000215367">
    <property type="component" value="Unassembled WGS sequence"/>
</dbReference>
<feature type="modified residue" description="4-aspartylphosphate" evidence="2">
    <location>
        <position position="59"/>
    </location>
</feature>
<accession>A0A235H3J9</accession>
<proteinExistence type="predicted"/>
<dbReference type="InterPro" id="IPR050595">
    <property type="entry name" value="Bact_response_regulator"/>
</dbReference>
<name>A0A235H3J9_AZOBR</name>
<evidence type="ECO:0000256" key="1">
    <source>
        <dbReference type="ARBA" id="ARBA00022553"/>
    </source>
</evidence>
<gene>
    <name evidence="4" type="ORF">CHT98_31365</name>
</gene>
<dbReference type="SMART" id="SM00448">
    <property type="entry name" value="REC"/>
    <property type="match status" value="1"/>
</dbReference>
<dbReference type="PROSITE" id="PS50110">
    <property type="entry name" value="RESPONSE_REGULATORY"/>
    <property type="match status" value="1"/>
</dbReference>
<comment type="caution">
    <text evidence="4">The sequence shown here is derived from an EMBL/GenBank/DDBJ whole genome shotgun (WGS) entry which is preliminary data.</text>
</comment>
<dbReference type="EMBL" id="NOWT01000057">
    <property type="protein sequence ID" value="OYD80408.1"/>
    <property type="molecule type" value="Genomic_DNA"/>
</dbReference>
<geneLocation type="plasmid" evidence="4">
    <name>unnamed</name>
</geneLocation>
<sequence>MHAISPQNTNVLVVENNGLVAHALGVVLKDAGYRVTVAGNGLQALASVAKDAPDVVMTDLHMPRLEGAALIRQLRSTNPHLPIVVLTANPPYGGLKELAAGGPGRMALLFKPASAEQVIDSLQSVLAH</sequence>
<dbReference type="PANTHER" id="PTHR44591">
    <property type="entry name" value="STRESS RESPONSE REGULATOR PROTEIN 1"/>
    <property type="match status" value="1"/>
</dbReference>
<dbReference type="PANTHER" id="PTHR44591:SF3">
    <property type="entry name" value="RESPONSE REGULATORY DOMAIN-CONTAINING PROTEIN"/>
    <property type="match status" value="1"/>
</dbReference>
<feature type="domain" description="Response regulatory" evidence="3">
    <location>
        <begin position="10"/>
        <end position="126"/>
    </location>
</feature>
<dbReference type="Gene3D" id="3.40.50.2300">
    <property type="match status" value="1"/>
</dbReference>
<organism evidence="4 5">
    <name type="scientific">Azospirillum brasilense</name>
    <dbReference type="NCBI Taxonomy" id="192"/>
    <lineage>
        <taxon>Bacteria</taxon>
        <taxon>Pseudomonadati</taxon>
        <taxon>Pseudomonadota</taxon>
        <taxon>Alphaproteobacteria</taxon>
        <taxon>Rhodospirillales</taxon>
        <taxon>Azospirillaceae</taxon>
        <taxon>Azospirillum</taxon>
    </lineage>
</organism>
<dbReference type="InterPro" id="IPR001789">
    <property type="entry name" value="Sig_transdc_resp-reg_receiver"/>
</dbReference>
<reference evidence="4 5" key="1">
    <citation type="submission" date="2017-07" db="EMBL/GenBank/DDBJ databases">
        <title>Whole genome sequence of Azospirillum brasilense 2A1, a potential biofertilizer strain.</title>
        <authorList>
            <person name="Fontana C.A."/>
            <person name="Toffoli L.M."/>
            <person name="Salazar S.M."/>
            <person name="Puglisi E."/>
            <person name="Pedraza R."/>
            <person name="Bassi D."/>
            <person name="Cocconcelli P.S."/>
        </authorList>
    </citation>
    <scope>NUCLEOTIDE SEQUENCE [LARGE SCALE GENOMIC DNA]</scope>
    <source>
        <strain evidence="4 5">2A1</strain>
        <plasmid evidence="4">unnamed</plasmid>
    </source>
</reference>